<dbReference type="Gene3D" id="3.30.200.20">
    <property type="entry name" value="Phosphorylase Kinase, domain 1"/>
    <property type="match status" value="1"/>
</dbReference>
<dbReference type="SUPFAM" id="SSF56112">
    <property type="entry name" value="Protein kinase-like (PK-like)"/>
    <property type="match status" value="1"/>
</dbReference>
<keyword evidence="5 11" id="KW-0418">Kinase</keyword>
<keyword evidence="6" id="KW-0067">ATP-binding</keyword>
<sequence length="312" mass="33494">MHRLVQGLELGGRYVLQERIAAGGMSDVWRGLDGVLQREVAVKVMRADPDNEEIFAARFRDEALHSAALMHTNITTVFDYGEDDHLTYLVMELVPGLPLSAIIREQGPIPVDSVRSIIGQAALALGVAHEARVVHRDVKPANILVRPDGVVKLTDFGIARALDAIGHTRFGEMLGTPNYISPEQALGDQATGASDLYALGVVAHEMLNGQRPFDRGTPIATAMSHVNEPPPPLGDDVPIEMRAVVEALLEKQPGNRPANARTVAQMLGIADNELSGLAEGLATAVSGEFVDDTRTPVTDLPTMAGRPDELTD</sequence>
<organism evidence="11 12">
    <name type="scientific">Nocardioides alpinus</name>
    <dbReference type="NCBI Taxonomy" id="748909"/>
    <lineage>
        <taxon>Bacteria</taxon>
        <taxon>Bacillati</taxon>
        <taxon>Actinomycetota</taxon>
        <taxon>Actinomycetes</taxon>
        <taxon>Propionibacteriales</taxon>
        <taxon>Nocardioidaceae</taxon>
        <taxon>Nocardioides</taxon>
    </lineage>
</organism>
<dbReference type="PANTHER" id="PTHR43289">
    <property type="entry name" value="MITOGEN-ACTIVATED PROTEIN KINASE KINASE KINASE 20-RELATED"/>
    <property type="match status" value="1"/>
</dbReference>
<dbReference type="InterPro" id="IPR000719">
    <property type="entry name" value="Prot_kinase_dom"/>
</dbReference>
<name>A0A1I1A0Q7_9ACTN</name>
<dbReference type="InterPro" id="IPR011009">
    <property type="entry name" value="Kinase-like_dom_sf"/>
</dbReference>
<proteinExistence type="predicted"/>
<evidence type="ECO:0000256" key="8">
    <source>
        <dbReference type="ARBA" id="ARBA00048679"/>
    </source>
</evidence>
<dbReference type="PROSITE" id="PS50011">
    <property type="entry name" value="PROTEIN_KINASE_DOM"/>
    <property type="match status" value="1"/>
</dbReference>
<feature type="domain" description="Protein kinase" evidence="10">
    <location>
        <begin position="14"/>
        <end position="269"/>
    </location>
</feature>
<dbReference type="GO" id="GO:0005524">
    <property type="term" value="F:ATP binding"/>
    <property type="evidence" value="ECO:0007669"/>
    <property type="project" value="UniProtKB-KW"/>
</dbReference>
<dbReference type="GO" id="GO:0004674">
    <property type="term" value="F:protein serine/threonine kinase activity"/>
    <property type="evidence" value="ECO:0007669"/>
    <property type="project" value="UniProtKB-KW"/>
</dbReference>
<dbReference type="FunFam" id="1.10.510.10:FF:000021">
    <property type="entry name" value="Serine/threonine protein kinase"/>
    <property type="match status" value="1"/>
</dbReference>
<evidence type="ECO:0000256" key="3">
    <source>
        <dbReference type="ARBA" id="ARBA00022679"/>
    </source>
</evidence>
<evidence type="ECO:0000313" key="11">
    <source>
        <dbReference type="EMBL" id="SFB31511.1"/>
    </source>
</evidence>
<dbReference type="Gene3D" id="1.10.510.10">
    <property type="entry name" value="Transferase(Phosphotransferase) domain 1"/>
    <property type="match status" value="1"/>
</dbReference>
<dbReference type="FunFam" id="3.30.200.20:FF:000035">
    <property type="entry name" value="Serine/threonine protein kinase Stk1"/>
    <property type="match status" value="1"/>
</dbReference>
<evidence type="ECO:0000256" key="6">
    <source>
        <dbReference type="ARBA" id="ARBA00022840"/>
    </source>
</evidence>
<dbReference type="EC" id="2.7.11.1" evidence="1"/>
<dbReference type="InterPro" id="IPR008271">
    <property type="entry name" value="Ser/Thr_kinase_AS"/>
</dbReference>
<evidence type="ECO:0000259" key="10">
    <source>
        <dbReference type="PROSITE" id="PS50011"/>
    </source>
</evidence>
<dbReference type="CDD" id="cd14014">
    <property type="entry name" value="STKc_PknB_like"/>
    <property type="match status" value="1"/>
</dbReference>
<dbReference type="RefSeq" id="WP_198554289.1">
    <property type="nucleotide sequence ID" value="NZ_FOKC01000007.1"/>
</dbReference>
<comment type="catalytic activity">
    <reaction evidence="7">
        <text>L-threonyl-[protein] + ATP = O-phospho-L-threonyl-[protein] + ADP + H(+)</text>
        <dbReference type="Rhea" id="RHEA:46608"/>
        <dbReference type="Rhea" id="RHEA-COMP:11060"/>
        <dbReference type="Rhea" id="RHEA-COMP:11605"/>
        <dbReference type="ChEBI" id="CHEBI:15378"/>
        <dbReference type="ChEBI" id="CHEBI:30013"/>
        <dbReference type="ChEBI" id="CHEBI:30616"/>
        <dbReference type="ChEBI" id="CHEBI:61977"/>
        <dbReference type="ChEBI" id="CHEBI:456216"/>
        <dbReference type="EC" id="2.7.11.1"/>
    </reaction>
</comment>
<dbReference type="Pfam" id="PF00069">
    <property type="entry name" value="Pkinase"/>
    <property type="match status" value="1"/>
</dbReference>
<comment type="catalytic activity">
    <reaction evidence="8">
        <text>L-seryl-[protein] + ATP = O-phospho-L-seryl-[protein] + ADP + H(+)</text>
        <dbReference type="Rhea" id="RHEA:17989"/>
        <dbReference type="Rhea" id="RHEA-COMP:9863"/>
        <dbReference type="Rhea" id="RHEA-COMP:11604"/>
        <dbReference type="ChEBI" id="CHEBI:15378"/>
        <dbReference type="ChEBI" id="CHEBI:29999"/>
        <dbReference type="ChEBI" id="CHEBI:30616"/>
        <dbReference type="ChEBI" id="CHEBI:83421"/>
        <dbReference type="ChEBI" id="CHEBI:456216"/>
        <dbReference type="EC" id="2.7.11.1"/>
    </reaction>
</comment>
<evidence type="ECO:0000256" key="1">
    <source>
        <dbReference type="ARBA" id="ARBA00012513"/>
    </source>
</evidence>
<dbReference type="EMBL" id="FOKC01000007">
    <property type="protein sequence ID" value="SFB31511.1"/>
    <property type="molecule type" value="Genomic_DNA"/>
</dbReference>
<evidence type="ECO:0000256" key="9">
    <source>
        <dbReference type="SAM" id="MobiDB-lite"/>
    </source>
</evidence>
<evidence type="ECO:0000313" key="12">
    <source>
        <dbReference type="Proteomes" id="UP000199113"/>
    </source>
</evidence>
<dbReference type="AlphaFoldDB" id="A0A1I1A0Q7"/>
<keyword evidence="2 11" id="KW-0723">Serine/threonine-protein kinase</keyword>
<evidence type="ECO:0000256" key="4">
    <source>
        <dbReference type="ARBA" id="ARBA00022741"/>
    </source>
</evidence>
<dbReference type="SMART" id="SM00220">
    <property type="entry name" value="S_TKc"/>
    <property type="match status" value="1"/>
</dbReference>
<protein>
    <recommendedName>
        <fullName evidence="1">non-specific serine/threonine protein kinase</fullName>
        <ecNumber evidence="1">2.7.11.1</ecNumber>
    </recommendedName>
</protein>
<dbReference type="Proteomes" id="UP000199113">
    <property type="component" value="Unassembled WGS sequence"/>
</dbReference>
<dbReference type="PANTHER" id="PTHR43289:SF6">
    <property type="entry name" value="SERINE_THREONINE-PROTEIN KINASE NEKL-3"/>
    <property type="match status" value="1"/>
</dbReference>
<evidence type="ECO:0000256" key="5">
    <source>
        <dbReference type="ARBA" id="ARBA00022777"/>
    </source>
</evidence>
<reference evidence="11" key="1">
    <citation type="submission" date="2016-10" db="EMBL/GenBank/DDBJ databases">
        <authorList>
            <person name="de Groot N.N."/>
        </authorList>
    </citation>
    <scope>NUCLEOTIDE SEQUENCE [LARGE SCALE GENOMIC DNA]</scope>
    <source>
        <strain evidence="11">CGMCC 1.10697</strain>
    </source>
</reference>
<evidence type="ECO:0000256" key="2">
    <source>
        <dbReference type="ARBA" id="ARBA00022527"/>
    </source>
</evidence>
<dbReference type="GO" id="GO:0045717">
    <property type="term" value="P:negative regulation of fatty acid biosynthetic process"/>
    <property type="evidence" value="ECO:0007669"/>
    <property type="project" value="UniProtKB-ARBA"/>
</dbReference>
<gene>
    <name evidence="11" type="ORF">SAMN05192575_107108</name>
</gene>
<keyword evidence="3" id="KW-0808">Transferase</keyword>
<accession>A0A1I1A0Q7</accession>
<feature type="region of interest" description="Disordered" evidence="9">
    <location>
        <begin position="292"/>
        <end position="312"/>
    </location>
</feature>
<keyword evidence="4" id="KW-0547">Nucleotide-binding</keyword>
<dbReference type="PROSITE" id="PS00108">
    <property type="entry name" value="PROTEIN_KINASE_ST"/>
    <property type="match status" value="1"/>
</dbReference>
<evidence type="ECO:0000256" key="7">
    <source>
        <dbReference type="ARBA" id="ARBA00047899"/>
    </source>
</evidence>
<dbReference type="STRING" id="748909.SAMN05192575_107108"/>